<sequence>MFRVINSLGKLCCKIAFLFFVLFFSVAQLQAQEEEETEQDSLETSYTLGNVKLPKLKSVQESYTYDPIINRYIFTAQINNVDIDYPLVLTPEEYEDLILREEMKNYFKQKADAAKKAEEGDEDKNLIPAFYVNNGLFERIFGGNKIEITPRGQVSMDLGVLYSKQDNPSISPRNQSNTTLDFDQRINLSMDGQVGERVSIAAEYNTQSTFDFQNQIRLEYEPDEDDILRSIEVGNINMPLNSSLIQGAESLFGVKAQLQFGKTTITGVFSELNSERQSVNVEGGGTVEEFDKFILEYDENRHFFLAQRFRDEYDKALLNYPFINSQFQITRVQIWVTNRTNNPQSFQNARNIVAIQDIGESDDTKMGLFQDNNGNSIPSPVPNFITQPNNLPDNRNNLFNPTAITGAGSTILNSQIRDISTVGQGFGPANPAVSEGRDYAVLENARQLSSNEYTLYPQLGYISLNQRINNDEILAVAYEYTSNGKVFKVGEFANDGVDSSQPISDPNQDPDQEEEQNISSNQALIVKMLKSPITNITEPVWDLMMKNIYSIGGFDIEEDRFRFNLLYTDPQPVNFLQQPPESALPLPDEVNELNLLQLFNFDRLNAGGNLPGSDGFFDFIPGVTINPQNGLIMFTKVEPFGEFLFEELQDELTEDYTDQDTWNENQEFYVFQALYNTTKTQAMQQEAERNKFQLRGQYKASSQEGIPIGAMNVPRGSVQVTAGGRQLQEGVDYTVNYELGLVQILDDALLASDTPIQVSTENNAVFGRQTKRFTGIDVQHEFSEELLIGGTFLNMNERPLTQKANFGSEPVNNTMYGVNFNYNTEVPFLTRMVNKLPNINTEVESNFSLRGEFAYLSPSTPSADNFSGRDASYVDDFEASQTTISVLGADAWRLSSVPVGYRGPNDINGNFDGNDQISTGYYRGKLNWYSIDPIFYSTQRPPGMTDDDLSHWYSRRILINEIFPNRDIVPGQFQTIFSLDLVYKPDERGMYNYNPAGAGDNSLPNPEQNFAGIMRGMETTDFERANVEFVEFWLMDPFIYEENQNNPGGKVVLNFGSISEDILKDGRKQFENGLPEDGGTQNTITTNFAKVPSNQSLVYAFDTEGDDRVNQDVGLDGFNNALETQQFPQFANFDDPARDDYQFYLQREGGILERYELYNGMEGNNPVGVGQNNRGNSAQPDVEDVDRDNTMNTIDSYFEYEVPIYPGMSVENNTSSVSGVNSDYITDVKEVVTTAPNGAEIPARWVQFRVPLRTSPEFSVGGISDLRAVRFMRMFLTEFQQETVLRFGTMDLVRGDYLTYDQPVVPNGTDPITNSATTLEVAPVSEEITSRYVTPPGVIREQMVNNNVAIREDEQSLALTTKNLQPNDSRAVFKNFQIDMRQYKYLEMFLHAEALPPPEVQLEDNEMVAVIRMGIDFTNNFYEIEVPLKVSDRQATAEREVWPLENDMEVPLELLQQIKSTVIGSDQFSSLDLNFFDEDGNPAPDFTEAGNIRVGIKGNPSFGNIRVLMLGLRNASDRDISGSVWFNELRISELRNQGGWAAILDMDANVADFMNVTASASKNTIGFGGIEEKPNQRSREDAQQYEVVTGINIGQLLPEDWGIKIPFNYSIGEELITPQFDPILLDIELETLLANTEDANDREEFQRRAESYTKRQSLSIIGLRKERVGEGNVPMPWDIENFTFSGTYNQTNHRDFEISRSLDQNIDFNANYGFNFTPLEFEPLKNVGFFDKSEYFDLFKDFNLNLLPNSITASTSVLRQYSEVNFREFNLPEDSLGLPTLFQRNYFFDLQYAIDWSLTQNLTFNFNVNNNRIVRNYLDENLNQDPRVGIWDGFFNTGEANNHLQNLQMNYSIPFDKIPALEFIQADYSYTGTFQWQRGSEILRNLEGIPNIGNTIQNSQVHQLNTNLNMASLYNYLNLKKRKVDKGQGQRQQQLNRRGGDRRRASVSAKVSDNPKKDDNNLKDKLNFGDHFYNLGVSLITMIERLQLNMSETRGMFLPGFTHDIGFGTLQPSPLFTFGSQRDIRNRAALNGQLTEFQGFNEQYNRTLNKQLDFNAGLKPMQGLTIDVMANRMYSDTYTENFRVDRESLQYQSLTPNTFGNYSISTMLIKTAFSESTRTNSPVFQEFRDNRLVIARRLAENAGINPNNPENLDENGYPNGFGRSSQSVLLPAFLAAYMGENPESVSLGAFRETPLPNWNLKYTGLMKVKWFKDRFNRFSVQHGYQSMYTMNMFQSNLQYDRRDPFGQFNKDSNGNFRNELYIANVNLTELFSPLIRLDFEMKNSVSVLTEIRRDRSLSLSFDNNLLTEMQGQEYVVGLGYRIKDLRIVTQFEGNRRVLSGDLNLKLDLALRQNETLIRALDVDNNRTVSGQNIWQINFTADYMLSKQLTVIFFYDHIFTENAISTIFPQTTIRSGLTLTYNFGN</sequence>
<feature type="compositionally biased region" description="Polar residues" evidence="1">
    <location>
        <begin position="1170"/>
        <end position="1179"/>
    </location>
</feature>
<name>A0A967AB46_9FLAO</name>
<evidence type="ECO:0000259" key="3">
    <source>
        <dbReference type="Pfam" id="PF14349"/>
    </source>
</evidence>
<protein>
    <submittedName>
        <fullName evidence="4">Cell surface protein SprA</fullName>
    </submittedName>
</protein>
<dbReference type="RefSeq" id="WP_166399059.1">
    <property type="nucleotide sequence ID" value="NZ_JAANAS010000001.1"/>
</dbReference>
<accession>A0A967AB46</accession>
<evidence type="ECO:0000313" key="5">
    <source>
        <dbReference type="Proteomes" id="UP000643701"/>
    </source>
</evidence>
<evidence type="ECO:0000313" key="4">
    <source>
        <dbReference type="EMBL" id="NGZ88796.1"/>
    </source>
</evidence>
<evidence type="ECO:0000256" key="2">
    <source>
        <dbReference type="SAM" id="SignalP"/>
    </source>
</evidence>
<keyword evidence="5" id="KW-1185">Reference proteome</keyword>
<feature type="domain" description="Gliding motility protein SprA N-terminal" evidence="3">
    <location>
        <begin position="58"/>
        <end position="461"/>
    </location>
</feature>
<proteinExistence type="predicted"/>
<feature type="compositionally biased region" description="Basic and acidic residues" evidence="1">
    <location>
        <begin position="1953"/>
        <end position="1962"/>
    </location>
</feature>
<feature type="region of interest" description="Disordered" evidence="1">
    <location>
        <begin position="497"/>
        <end position="517"/>
    </location>
</feature>
<dbReference type="InterPro" id="IPR025684">
    <property type="entry name" value="SprA_N_dom"/>
</dbReference>
<organism evidence="4 5">
    <name type="scientific">Psychroflexus maritimus</name>
    <dbReference type="NCBI Taxonomy" id="2714865"/>
    <lineage>
        <taxon>Bacteria</taxon>
        <taxon>Pseudomonadati</taxon>
        <taxon>Bacteroidota</taxon>
        <taxon>Flavobacteriia</taxon>
        <taxon>Flavobacteriales</taxon>
        <taxon>Flavobacteriaceae</taxon>
        <taxon>Psychroflexus</taxon>
    </lineage>
</organism>
<feature type="compositionally biased region" description="Polar residues" evidence="1">
    <location>
        <begin position="497"/>
        <end position="507"/>
    </location>
</feature>
<dbReference type="NCBIfam" id="TIGR04189">
    <property type="entry name" value="surface_SprA"/>
    <property type="match status" value="1"/>
</dbReference>
<evidence type="ECO:0000256" key="1">
    <source>
        <dbReference type="SAM" id="MobiDB-lite"/>
    </source>
</evidence>
<dbReference type="Proteomes" id="UP000643701">
    <property type="component" value="Unassembled WGS sequence"/>
</dbReference>
<feature type="chain" id="PRO_5038134230" evidence="2">
    <location>
        <begin position="32"/>
        <end position="2424"/>
    </location>
</feature>
<comment type="caution">
    <text evidence="4">The sequence shown here is derived from an EMBL/GenBank/DDBJ whole genome shotgun (WGS) entry which is preliminary data.</text>
</comment>
<feature type="domain" description="Gliding motility protein SprA N-terminal" evidence="3">
    <location>
        <begin position="1129"/>
        <end position="1631"/>
    </location>
</feature>
<feature type="signal peptide" evidence="2">
    <location>
        <begin position="1"/>
        <end position="31"/>
    </location>
</feature>
<feature type="region of interest" description="Disordered" evidence="1">
    <location>
        <begin position="1168"/>
        <end position="1188"/>
    </location>
</feature>
<gene>
    <name evidence="4" type="primary">sprA</name>
    <name evidence="4" type="ORF">G7034_00855</name>
</gene>
<reference evidence="4" key="1">
    <citation type="submission" date="2020-03" db="EMBL/GenBank/DDBJ databases">
        <title>Psychroflexus Maritimus sp. nov., isolate from marine sediment.</title>
        <authorList>
            <person name="Zhong Y.-L."/>
        </authorList>
    </citation>
    <scope>NUCLEOTIDE SEQUENCE</scope>
    <source>
        <strain evidence="4">C1</strain>
    </source>
</reference>
<keyword evidence="2" id="KW-0732">Signal</keyword>
<dbReference type="EMBL" id="JAANAS010000001">
    <property type="protein sequence ID" value="NGZ88796.1"/>
    <property type="molecule type" value="Genomic_DNA"/>
</dbReference>
<dbReference type="InterPro" id="IPR026377">
    <property type="entry name" value="Cell_surface_SprA"/>
</dbReference>
<feature type="compositionally biased region" description="Low complexity" evidence="1">
    <location>
        <begin position="1927"/>
        <end position="1937"/>
    </location>
</feature>
<dbReference type="Pfam" id="PF14349">
    <property type="entry name" value="SprA_N"/>
    <property type="match status" value="2"/>
</dbReference>
<feature type="region of interest" description="Disordered" evidence="1">
    <location>
        <begin position="1923"/>
        <end position="1962"/>
    </location>
</feature>